<dbReference type="GO" id="GO:0006865">
    <property type="term" value="P:amino acid transport"/>
    <property type="evidence" value="ECO:0007669"/>
    <property type="project" value="UniProtKB-KW"/>
</dbReference>
<evidence type="ECO:0000313" key="10">
    <source>
        <dbReference type="EMBL" id="KRM45969.1"/>
    </source>
</evidence>
<evidence type="ECO:0000256" key="6">
    <source>
        <dbReference type="ARBA" id="ARBA00022970"/>
    </source>
</evidence>
<sequence>MDDAERAKKAEAGKMGFVGLVALCVSAMVGSGVFDLPKNMSQVAGVTAQMLAWITTAIGIWFIAETFVILSDVKPDLQAGLYKYGEVGFGPFTGFFTAWGYFVCECAANAAYAVLTMSTLDYFFPGTFTGGNNWPSVIGASIITWALTALVLRGVEVSSSVQKFATAIMLAVVVVFLVTVIAHFNLNTFTTNANATQSIPSRGDKPMGSVMHQLMSTMMVTLWLFGGVEGAVVMSGKARNPRQVPKATITGFIICIIMYTLVGMLSLGVYSYGQLAHLTSPSTAYILTDLWHSTIGRDVITVALLFAVFSSWISWIQMLAELPQHAASEDGAFPRAFAHVSKRNVPDFSVIMATLVIQVIIIIAHFDLNAYQMLLTVVGTMTVPPYLISEMYLIKISRKKGEFDSAAKHSPRKALIIALLAFAYTLIMGISAGIRYTAIAFIAYALGIPFYIWARKQYKKVMFTKGEAVFAVIIVAVAIYGVYALIAS</sequence>
<evidence type="ECO:0000313" key="11">
    <source>
        <dbReference type="Proteomes" id="UP000051957"/>
    </source>
</evidence>
<gene>
    <name evidence="10" type="ORF">FC51_GL000674</name>
</gene>
<comment type="subcellular location">
    <subcellularLocation>
        <location evidence="1">Cell membrane</location>
        <topology evidence="1">Multi-pass membrane protein</topology>
    </subcellularLocation>
</comment>
<keyword evidence="5 9" id="KW-0812">Transmembrane</keyword>
<dbReference type="PIRSF" id="PIRSF006060">
    <property type="entry name" value="AA_transporter"/>
    <property type="match status" value="1"/>
</dbReference>
<protein>
    <submittedName>
        <fullName evidence="10">Histidine histamine antiporter</fullName>
    </submittedName>
</protein>
<feature type="transmembrane region" description="Helical" evidence="9">
    <location>
        <begin position="134"/>
        <end position="152"/>
    </location>
</feature>
<dbReference type="NCBIfam" id="TIGR00905">
    <property type="entry name" value="2A0302"/>
    <property type="match status" value="1"/>
</dbReference>
<comment type="caution">
    <text evidence="10">The sequence shown here is derived from an EMBL/GenBank/DDBJ whole genome shotgun (WGS) entry which is preliminary data.</text>
</comment>
<keyword evidence="6" id="KW-0029">Amino-acid transport</keyword>
<evidence type="ECO:0000256" key="1">
    <source>
        <dbReference type="ARBA" id="ARBA00004651"/>
    </source>
</evidence>
<dbReference type="InterPro" id="IPR050367">
    <property type="entry name" value="APC_superfamily"/>
</dbReference>
<organism evidence="10 11">
    <name type="scientific">Lentilactobacillus parabuchneri DSM 5707 = NBRC 107865</name>
    <dbReference type="NCBI Taxonomy" id="1423784"/>
    <lineage>
        <taxon>Bacteria</taxon>
        <taxon>Bacillati</taxon>
        <taxon>Bacillota</taxon>
        <taxon>Bacilli</taxon>
        <taxon>Lactobacillales</taxon>
        <taxon>Lactobacillaceae</taxon>
        <taxon>Lentilactobacillus</taxon>
    </lineage>
</organism>
<dbReference type="Proteomes" id="UP000051957">
    <property type="component" value="Unassembled WGS sequence"/>
</dbReference>
<keyword evidence="3" id="KW-0813">Transport</keyword>
<evidence type="ECO:0000256" key="3">
    <source>
        <dbReference type="ARBA" id="ARBA00022448"/>
    </source>
</evidence>
<feature type="transmembrane region" description="Helical" evidence="9">
    <location>
        <begin position="414"/>
        <end position="430"/>
    </location>
</feature>
<feature type="transmembrane region" description="Helical" evidence="9">
    <location>
        <begin position="436"/>
        <end position="454"/>
    </location>
</feature>
<dbReference type="NCBIfam" id="NF040512">
    <property type="entry name" value="histam_anti_2"/>
    <property type="match status" value="1"/>
</dbReference>
<reference evidence="10 11" key="1">
    <citation type="journal article" date="2015" name="Genome Announc.">
        <title>Expanding the biotechnology potential of lactobacilli through comparative genomics of 213 strains and associated genera.</title>
        <authorList>
            <person name="Sun Z."/>
            <person name="Harris H.M."/>
            <person name="McCann A."/>
            <person name="Guo C."/>
            <person name="Argimon S."/>
            <person name="Zhang W."/>
            <person name="Yang X."/>
            <person name="Jeffery I.B."/>
            <person name="Cooney J.C."/>
            <person name="Kagawa T.F."/>
            <person name="Liu W."/>
            <person name="Song Y."/>
            <person name="Salvetti E."/>
            <person name="Wrobel A."/>
            <person name="Rasinkangas P."/>
            <person name="Parkhill J."/>
            <person name="Rea M.C."/>
            <person name="O'Sullivan O."/>
            <person name="Ritari J."/>
            <person name="Douillard F.P."/>
            <person name="Paul Ross R."/>
            <person name="Yang R."/>
            <person name="Briner A.E."/>
            <person name="Felis G.E."/>
            <person name="de Vos W.M."/>
            <person name="Barrangou R."/>
            <person name="Klaenhammer T.R."/>
            <person name="Caufield P.W."/>
            <person name="Cui Y."/>
            <person name="Zhang H."/>
            <person name="O'Toole P.W."/>
        </authorList>
    </citation>
    <scope>NUCLEOTIDE SEQUENCE [LARGE SCALE GENOMIC DNA]</scope>
    <source>
        <strain evidence="10 11">DSM 5707</strain>
    </source>
</reference>
<comment type="similarity">
    <text evidence="2">Belongs to the amino acid-polyamine-organocation (APC) superfamily. Basic amino acid/polyamine antiporter (APA) (TC 2.A.3.2) family.</text>
</comment>
<proteinExistence type="inferred from homology"/>
<dbReference type="GO" id="GO:0022857">
    <property type="term" value="F:transmembrane transporter activity"/>
    <property type="evidence" value="ECO:0007669"/>
    <property type="project" value="InterPro"/>
</dbReference>
<feature type="transmembrane region" description="Helical" evidence="9">
    <location>
        <begin position="164"/>
        <end position="184"/>
    </location>
</feature>
<dbReference type="PANTHER" id="PTHR42770">
    <property type="entry name" value="AMINO ACID TRANSPORTER-RELATED"/>
    <property type="match status" value="1"/>
</dbReference>
<feature type="transmembrane region" description="Helical" evidence="9">
    <location>
        <begin position="466"/>
        <end position="486"/>
    </location>
</feature>
<dbReference type="InterPro" id="IPR002293">
    <property type="entry name" value="AA/rel_permease1"/>
</dbReference>
<keyword evidence="4" id="KW-1003">Cell membrane</keyword>
<dbReference type="Pfam" id="PF13520">
    <property type="entry name" value="AA_permease_2"/>
    <property type="match status" value="1"/>
</dbReference>
<feature type="transmembrane region" description="Helical" evidence="9">
    <location>
        <begin position="290"/>
        <end position="315"/>
    </location>
</feature>
<dbReference type="EMBL" id="AZGK01000012">
    <property type="protein sequence ID" value="KRM45969.1"/>
    <property type="molecule type" value="Genomic_DNA"/>
</dbReference>
<evidence type="ECO:0000256" key="5">
    <source>
        <dbReference type="ARBA" id="ARBA00022692"/>
    </source>
</evidence>
<dbReference type="Gene3D" id="1.20.1740.10">
    <property type="entry name" value="Amino acid/polyamine transporter I"/>
    <property type="match status" value="1"/>
</dbReference>
<accession>A0A0R1YUH4</accession>
<feature type="transmembrane region" description="Helical" evidence="9">
    <location>
        <begin position="12"/>
        <end position="30"/>
    </location>
</feature>
<dbReference type="InterPro" id="IPR004754">
    <property type="entry name" value="Amino_acid_antiprt"/>
</dbReference>
<evidence type="ECO:0000256" key="8">
    <source>
        <dbReference type="ARBA" id="ARBA00023136"/>
    </source>
</evidence>
<name>A0A0R1YUH4_9LACO</name>
<feature type="transmembrane region" description="Helical" evidence="9">
    <location>
        <begin position="345"/>
        <end position="364"/>
    </location>
</feature>
<evidence type="ECO:0000256" key="4">
    <source>
        <dbReference type="ARBA" id="ARBA00022475"/>
    </source>
</evidence>
<feature type="transmembrane region" description="Helical" evidence="9">
    <location>
        <begin position="50"/>
        <end position="71"/>
    </location>
</feature>
<feature type="transmembrane region" description="Helical" evidence="9">
    <location>
        <begin position="92"/>
        <end position="114"/>
    </location>
</feature>
<evidence type="ECO:0000256" key="9">
    <source>
        <dbReference type="SAM" id="Phobius"/>
    </source>
</evidence>
<feature type="transmembrane region" description="Helical" evidence="9">
    <location>
        <begin position="370"/>
        <end position="393"/>
    </location>
</feature>
<dbReference type="AlphaFoldDB" id="A0A0R1YUH4"/>
<evidence type="ECO:0000256" key="2">
    <source>
        <dbReference type="ARBA" id="ARBA00008220"/>
    </source>
</evidence>
<evidence type="ECO:0000256" key="7">
    <source>
        <dbReference type="ARBA" id="ARBA00022989"/>
    </source>
</evidence>
<dbReference type="RefSeq" id="WP_057911282.1">
    <property type="nucleotide sequence ID" value="NZ_AZGK01000012.1"/>
</dbReference>
<dbReference type="GO" id="GO:0005886">
    <property type="term" value="C:plasma membrane"/>
    <property type="evidence" value="ECO:0007669"/>
    <property type="project" value="UniProtKB-SubCell"/>
</dbReference>
<keyword evidence="8 9" id="KW-0472">Membrane</keyword>
<feature type="transmembrane region" description="Helical" evidence="9">
    <location>
        <begin position="214"/>
        <end position="235"/>
    </location>
</feature>
<dbReference type="PATRIC" id="fig|1423784.4.peg.675"/>
<feature type="transmembrane region" description="Helical" evidence="9">
    <location>
        <begin position="247"/>
        <end position="270"/>
    </location>
</feature>
<dbReference type="PANTHER" id="PTHR42770:SF4">
    <property type="entry name" value="ARGININE_ORNITHINE ANTIPORTER-RELATED"/>
    <property type="match status" value="1"/>
</dbReference>
<dbReference type="GeneID" id="69802685"/>
<keyword evidence="7 9" id="KW-1133">Transmembrane helix</keyword>